<evidence type="ECO:0000256" key="1">
    <source>
        <dbReference type="SAM" id="MobiDB-lite"/>
    </source>
</evidence>
<proteinExistence type="predicted"/>
<dbReference type="Pfam" id="PF24664">
    <property type="entry name" value="Monjiviricetes_fusion"/>
    <property type="match status" value="1"/>
</dbReference>
<keyword evidence="2" id="KW-1133">Transmembrane helix</keyword>
<dbReference type="EMBL" id="CADCXV010001271">
    <property type="protein sequence ID" value="CAB0043106.1"/>
    <property type="molecule type" value="Genomic_DNA"/>
</dbReference>
<feature type="transmembrane region" description="Helical" evidence="2">
    <location>
        <begin position="42"/>
        <end position="64"/>
    </location>
</feature>
<keyword evidence="2" id="KW-0812">Transmembrane</keyword>
<dbReference type="OrthoDB" id="6769052at2759"/>
<accession>A0A6H5J0I3</accession>
<name>A0A6H5J0I3_9HYME</name>
<evidence type="ECO:0000313" key="4">
    <source>
        <dbReference type="Proteomes" id="UP000479190"/>
    </source>
</evidence>
<evidence type="ECO:0000313" key="3">
    <source>
        <dbReference type="EMBL" id="CAB0043106.1"/>
    </source>
</evidence>
<dbReference type="AlphaFoldDB" id="A0A6H5J0I3"/>
<organism evidence="3 4">
    <name type="scientific">Trichogramma brassicae</name>
    <dbReference type="NCBI Taxonomy" id="86971"/>
    <lineage>
        <taxon>Eukaryota</taxon>
        <taxon>Metazoa</taxon>
        <taxon>Ecdysozoa</taxon>
        <taxon>Arthropoda</taxon>
        <taxon>Hexapoda</taxon>
        <taxon>Insecta</taxon>
        <taxon>Pterygota</taxon>
        <taxon>Neoptera</taxon>
        <taxon>Endopterygota</taxon>
        <taxon>Hymenoptera</taxon>
        <taxon>Apocrita</taxon>
        <taxon>Proctotrupomorpha</taxon>
        <taxon>Chalcidoidea</taxon>
        <taxon>Trichogrammatidae</taxon>
        <taxon>Trichogramma</taxon>
    </lineage>
</organism>
<keyword evidence="2" id="KW-0472">Membrane</keyword>
<dbReference type="Proteomes" id="UP000479190">
    <property type="component" value="Unassembled WGS sequence"/>
</dbReference>
<reference evidence="3 4" key="1">
    <citation type="submission" date="2020-02" db="EMBL/GenBank/DDBJ databases">
        <authorList>
            <person name="Ferguson B K."/>
        </authorList>
    </citation>
    <scope>NUCLEOTIDE SEQUENCE [LARGE SCALE GENOMIC DNA]</scope>
</reference>
<feature type="region of interest" description="Disordered" evidence="1">
    <location>
        <begin position="338"/>
        <end position="377"/>
    </location>
</feature>
<feature type="compositionally biased region" description="Acidic residues" evidence="1">
    <location>
        <begin position="460"/>
        <end position="470"/>
    </location>
</feature>
<sequence length="470" mass="52408">MEKFQIVIRVRPTGMAMSACYRCRSTQQKREREKKFLKSHHIYQLITMNNLLQAVMALIVIIGVQDTSALSGYMCGRNTPNFTSVMTSTIGNCEVHAKVPEMQKVYVQLLQHLAYRSTTFFSCRVIVNRIIRYCGAISHNKIVQGGDSRYVHMLTKETCSDAIKYNELRFESITIRDLIVNATNRRTLTIAGELATDGICTGVKYITKTAQYDTVVVTADLVILLTTGAASFDDRLNRIVMADNLECPYRAGTSVDISETSFFWNLNEFQGASQFDQYAILYEGDSMRCPLYSGHTVLYYTLLGGLRPPARSAHQPPFFEIKTELTVERLKAHDDAMEVVGDGTPPSTGVGYPNTARVREPPSVVGSETHSEVESERSARQLSLAEHLKRLNEKITEMMDFAMPRNNVHKPIKEGLTKALLILQSCYTAGLAGWVGNISPARTQCGKGGANIAQTRDTEDTQDGPEDNVE</sequence>
<evidence type="ECO:0000256" key="2">
    <source>
        <dbReference type="SAM" id="Phobius"/>
    </source>
</evidence>
<protein>
    <submittedName>
        <fullName evidence="3">Uncharacterized protein</fullName>
    </submittedName>
</protein>
<gene>
    <name evidence="3" type="ORF">TBRA_LOCUS14694</name>
</gene>
<keyword evidence="4" id="KW-1185">Reference proteome</keyword>
<feature type="region of interest" description="Disordered" evidence="1">
    <location>
        <begin position="446"/>
        <end position="470"/>
    </location>
</feature>